<accession>A0ABN7BB06</accession>
<keyword evidence="2" id="KW-1185">Reference proteome</keyword>
<protein>
    <submittedName>
        <fullName evidence="1">Uncharacterized protein</fullName>
    </submittedName>
</protein>
<dbReference type="Proteomes" id="UP001307889">
    <property type="component" value="Chromosome 12"/>
</dbReference>
<evidence type="ECO:0000313" key="2">
    <source>
        <dbReference type="Proteomes" id="UP001307889"/>
    </source>
</evidence>
<reference evidence="1 2" key="1">
    <citation type="submission" date="2023-09" db="EMBL/GenBank/DDBJ databases">
        <title>Nesidiocoris tenuis whole genome shotgun sequence.</title>
        <authorList>
            <person name="Shibata T."/>
            <person name="Shimoda M."/>
            <person name="Kobayashi T."/>
            <person name="Uehara T."/>
        </authorList>
    </citation>
    <scope>NUCLEOTIDE SEQUENCE [LARGE SCALE GENOMIC DNA]</scope>
    <source>
        <strain evidence="1 2">Japan</strain>
    </source>
</reference>
<proteinExistence type="predicted"/>
<evidence type="ECO:0000313" key="1">
    <source>
        <dbReference type="EMBL" id="BET01000.1"/>
    </source>
</evidence>
<dbReference type="EMBL" id="AP028920">
    <property type="protein sequence ID" value="BET01000.1"/>
    <property type="molecule type" value="Genomic_DNA"/>
</dbReference>
<sequence>MQVRQNGGSFRLPKCGDNRATLASQVAFRPDNYITPTFLFRSAGKPFSQRKVSLTLDREIETNLKSNDHNQHRF</sequence>
<name>A0ABN7BB06_9HEMI</name>
<organism evidence="1 2">
    <name type="scientific">Nesidiocoris tenuis</name>
    <dbReference type="NCBI Taxonomy" id="355587"/>
    <lineage>
        <taxon>Eukaryota</taxon>
        <taxon>Metazoa</taxon>
        <taxon>Ecdysozoa</taxon>
        <taxon>Arthropoda</taxon>
        <taxon>Hexapoda</taxon>
        <taxon>Insecta</taxon>
        <taxon>Pterygota</taxon>
        <taxon>Neoptera</taxon>
        <taxon>Paraneoptera</taxon>
        <taxon>Hemiptera</taxon>
        <taxon>Heteroptera</taxon>
        <taxon>Panheteroptera</taxon>
        <taxon>Cimicomorpha</taxon>
        <taxon>Miridae</taxon>
        <taxon>Dicyphina</taxon>
        <taxon>Nesidiocoris</taxon>
    </lineage>
</organism>
<gene>
    <name evidence="1" type="ORF">NTJ_13816</name>
</gene>